<dbReference type="STRING" id="319225.Plut_0809"/>
<evidence type="ECO:0000256" key="3">
    <source>
        <dbReference type="ARBA" id="ARBA00022741"/>
    </source>
</evidence>
<proteinExistence type="inferred from homology"/>
<dbReference type="InterPro" id="IPR017938">
    <property type="entry name" value="Riboflavin_synthase-like_b-brl"/>
</dbReference>
<dbReference type="SUPFAM" id="SSF52343">
    <property type="entry name" value="Ferredoxin reductase-like, C-terminal NADP-linked domain"/>
    <property type="match status" value="1"/>
</dbReference>
<dbReference type="Pfam" id="PF00175">
    <property type="entry name" value="NAD_binding_1"/>
    <property type="match status" value="1"/>
</dbReference>
<dbReference type="CDD" id="cd06195">
    <property type="entry name" value="FNR1"/>
    <property type="match status" value="1"/>
</dbReference>
<sequence length="266" mass="30001">MTQVEYNATVSRKVMVTPDIMMLALVTDTPRNGAEAGQYLLLGLYGRAPRSSNSLPEYPPVADDHLIHRPYAIASLSTQTSQFEFFISQVKSGELSPRLFNLQPADRLHVGESIKGSFLLNDTPDGSDIIMIATGTGIAPYISFLRTHIAERPESKMIVIQGAAHLEDLGYFSELAFLEKTYPNFFYVPTLTDPDSRWLGQRASIEELLENDFLQNGFNITPDPEWTHFFISGKPDMVVRISQWLEGFGYSRHHPDAPGEYYIEEY</sequence>
<dbReference type="OrthoDB" id="9806195at2"/>
<dbReference type="InterPro" id="IPR017927">
    <property type="entry name" value="FAD-bd_FR_type"/>
</dbReference>
<dbReference type="PROSITE" id="PS51384">
    <property type="entry name" value="FAD_FR"/>
    <property type="match status" value="1"/>
</dbReference>
<feature type="domain" description="FAD-binding FR-type" evidence="4">
    <location>
        <begin position="3"/>
        <end position="121"/>
    </location>
</feature>
<dbReference type="InterPro" id="IPR001709">
    <property type="entry name" value="Flavoprot_Pyr_Nucl_cyt_Rdtase"/>
</dbReference>
<name>Q3B4Q1_CHLL3</name>
<dbReference type="GO" id="GO:0004324">
    <property type="term" value="F:ferredoxin-NADP+ reductase activity"/>
    <property type="evidence" value="ECO:0007669"/>
    <property type="project" value="UniProtKB-EC"/>
</dbReference>
<dbReference type="EMBL" id="CP000096">
    <property type="protein sequence ID" value="ABB23680.1"/>
    <property type="molecule type" value="Genomic_DNA"/>
</dbReference>
<gene>
    <name evidence="5" type="ordered locus">Plut_0809</name>
</gene>
<evidence type="ECO:0000259" key="4">
    <source>
        <dbReference type="PROSITE" id="PS51384"/>
    </source>
</evidence>
<dbReference type="PANTHER" id="PTHR47878">
    <property type="entry name" value="OXIDOREDUCTASE FAD/NAD(P)-BINDING DOMAIN PROTEIN"/>
    <property type="match status" value="1"/>
</dbReference>
<reference evidence="6" key="1">
    <citation type="submission" date="2005-08" db="EMBL/GenBank/DDBJ databases">
        <title>Complete sequence of Pelodictyon luteolum DSM 273.</title>
        <authorList>
            <consortium name="US DOE Joint Genome Institute"/>
            <person name="Copeland A."/>
            <person name="Lucas S."/>
            <person name="Lapidus A."/>
            <person name="Barry K."/>
            <person name="Detter J.C."/>
            <person name="Glavina T."/>
            <person name="Hammon N."/>
            <person name="Israni S."/>
            <person name="Pitluck S."/>
            <person name="Bryant D."/>
            <person name="Schmutz J."/>
            <person name="Larimer F."/>
            <person name="Land M."/>
            <person name="Kyrpides N."/>
            <person name="Ivanova N."/>
            <person name="Richardson P."/>
        </authorList>
    </citation>
    <scope>NUCLEOTIDE SEQUENCE [LARGE SCALE GENOMIC DNA]</scope>
    <source>
        <strain evidence="6">DSM 273 / BCRC 81028 / 2530</strain>
    </source>
</reference>
<evidence type="ECO:0000313" key="5">
    <source>
        <dbReference type="EMBL" id="ABB23680.1"/>
    </source>
</evidence>
<evidence type="ECO:0000256" key="1">
    <source>
        <dbReference type="ARBA" id="ARBA00008312"/>
    </source>
</evidence>
<keyword evidence="3" id="KW-0547">Nucleotide-binding</keyword>
<comment type="similarity">
    <text evidence="1">Belongs to the ferredoxin--NADP reductase type 1 family.</text>
</comment>
<keyword evidence="6" id="KW-1185">Reference proteome</keyword>
<dbReference type="SUPFAM" id="SSF63380">
    <property type="entry name" value="Riboflavin synthase domain-like"/>
    <property type="match status" value="1"/>
</dbReference>
<dbReference type="InterPro" id="IPR039261">
    <property type="entry name" value="FNR_nucleotide-bd"/>
</dbReference>
<accession>Q3B4Q1</accession>
<organism evidence="5 6">
    <name type="scientific">Chlorobium luteolum (strain DSM 273 / BCRC 81028 / 2530)</name>
    <name type="common">Pelodictyon luteolum</name>
    <dbReference type="NCBI Taxonomy" id="319225"/>
    <lineage>
        <taxon>Bacteria</taxon>
        <taxon>Pseudomonadati</taxon>
        <taxon>Chlorobiota</taxon>
        <taxon>Chlorobiia</taxon>
        <taxon>Chlorobiales</taxon>
        <taxon>Chlorobiaceae</taxon>
        <taxon>Chlorobium/Pelodictyon group</taxon>
        <taxon>Pelodictyon</taxon>
    </lineage>
</organism>
<dbReference type="EC" id="1.18.1.2" evidence="2"/>
<evidence type="ECO:0000256" key="2">
    <source>
        <dbReference type="ARBA" id="ARBA00013223"/>
    </source>
</evidence>
<evidence type="ECO:0000313" key="6">
    <source>
        <dbReference type="Proteomes" id="UP000002709"/>
    </source>
</evidence>
<dbReference type="AlphaFoldDB" id="Q3B4Q1"/>
<dbReference type="Gene3D" id="2.40.30.10">
    <property type="entry name" value="Translation factors"/>
    <property type="match status" value="1"/>
</dbReference>
<dbReference type="GO" id="GO:0000166">
    <property type="term" value="F:nucleotide binding"/>
    <property type="evidence" value="ECO:0007669"/>
    <property type="project" value="UniProtKB-KW"/>
</dbReference>
<dbReference type="PANTHER" id="PTHR47878:SF2">
    <property type="entry name" value="OXIDOREDUCTASE FAD_NAD(P)-BINDING DOMAIN PROTEIN"/>
    <property type="match status" value="1"/>
</dbReference>
<dbReference type="InterPro" id="IPR051930">
    <property type="entry name" value="FNR_type-1"/>
</dbReference>
<dbReference type="KEGG" id="plt:Plut_0809"/>
<protein>
    <recommendedName>
        <fullName evidence="2">ferredoxin--NADP(+) reductase</fullName>
        <ecNumber evidence="2">1.18.1.2</ecNumber>
    </recommendedName>
</protein>
<dbReference type="RefSeq" id="WP_011357554.1">
    <property type="nucleotide sequence ID" value="NC_007512.1"/>
</dbReference>
<dbReference type="PRINTS" id="PR00371">
    <property type="entry name" value="FPNCR"/>
</dbReference>
<dbReference type="InterPro" id="IPR001433">
    <property type="entry name" value="OxRdtase_FAD/NAD-bd"/>
</dbReference>
<dbReference type="InterPro" id="IPR033892">
    <property type="entry name" value="FNR_bac"/>
</dbReference>
<dbReference type="eggNOG" id="COG0543">
    <property type="taxonomic scope" value="Bacteria"/>
</dbReference>
<dbReference type="HOGENOM" id="CLU_003827_3_0_10"/>
<dbReference type="Gene3D" id="3.40.50.80">
    <property type="entry name" value="Nucleotide-binding domain of ferredoxin-NADP reductase (FNR) module"/>
    <property type="match status" value="1"/>
</dbReference>
<dbReference type="Proteomes" id="UP000002709">
    <property type="component" value="Chromosome"/>
</dbReference>